<dbReference type="Gene3D" id="3.30.450.20">
    <property type="entry name" value="PAS domain"/>
    <property type="match status" value="5"/>
</dbReference>
<evidence type="ECO:0000256" key="2">
    <source>
        <dbReference type="ARBA" id="ARBA00012438"/>
    </source>
</evidence>
<comment type="caution">
    <text evidence="9">The sequence shown here is derived from an EMBL/GenBank/DDBJ whole genome shotgun (WGS) entry which is preliminary data.</text>
</comment>
<feature type="domain" description="PAC" evidence="8">
    <location>
        <begin position="310"/>
        <end position="362"/>
    </location>
</feature>
<dbReference type="Gene3D" id="3.30.450.40">
    <property type="match status" value="1"/>
</dbReference>
<keyword evidence="3" id="KW-0597">Phosphoprotein</keyword>
<evidence type="ECO:0000259" key="7">
    <source>
        <dbReference type="PROSITE" id="PS50112"/>
    </source>
</evidence>
<feature type="domain" description="PAC" evidence="8">
    <location>
        <begin position="735"/>
        <end position="789"/>
    </location>
</feature>
<dbReference type="SUPFAM" id="SSF55785">
    <property type="entry name" value="PYP-like sensor domain (PAS domain)"/>
    <property type="match status" value="4"/>
</dbReference>
<dbReference type="SUPFAM" id="SSF47384">
    <property type="entry name" value="Homodimeric domain of signal transducing histidine kinase"/>
    <property type="match status" value="1"/>
</dbReference>
<keyword evidence="5" id="KW-0418">Kinase</keyword>
<dbReference type="InterPro" id="IPR035965">
    <property type="entry name" value="PAS-like_dom_sf"/>
</dbReference>
<dbReference type="InterPro" id="IPR036097">
    <property type="entry name" value="HisK_dim/P_sf"/>
</dbReference>
<evidence type="ECO:0000313" key="10">
    <source>
        <dbReference type="Proteomes" id="UP001168528"/>
    </source>
</evidence>
<feature type="domain" description="PAS" evidence="7">
    <location>
        <begin position="556"/>
        <end position="609"/>
    </location>
</feature>
<dbReference type="CDD" id="cd00130">
    <property type="entry name" value="PAS"/>
    <property type="match status" value="4"/>
</dbReference>
<dbReference type="PROSITE" id="PS50112">
    <property type="entry name" value="PAS"/>
    <property type="match status" value="4"/>
</dbReference>
<evidence type="ECO:0000259" key="8">
    <source>
        <dbReference type="PROSITE" id="PS50113"/>
    </source>
</evidence>
<feature type="domain" description="PAC" evidence="8">
    <location>
        <begin position="613"/>
        <end position="666"/>
    </location>
</feature>
<dbReference type="SMART" id="SM00091">
    <property type="entry name" value="PAS"/>
    <property type="match status" value="4"/>
</dbReference>
<feature type="domain" description="PAS" evidence="7">
    <location>
        <begin position="786"/>
        <end position="838"/>
    </location>
</feature>
<dbReference type="Pfam" id="PF13185">
    <property type="entry name" value="GAF_2"/>
    <property type="match status" value="1"/>
</dbReference>
<feature type="domain" description="PAS" evidence="7">
    <location>
        <begin position="663"/>
        <end position="734"/>
    </location>
</feature>
<dbReference type="Pfam" id="PF08447">
    <property type="entry name" value="PAS_3"/>
    <property type="match status" value="2"/>
</dbReference>
<feature type="coiled-coil region" evidence="6">
    <location>
        <begin position="353"/>
        <end position="412"/>
    </location>
</feature>
<dbReference type="InterPro" id="IPR000014">
    <property type="entry name" value="PAS"/>
</dbReference>
<name>A0ABT8R7G2_9BACT</name>
<dbReference type="EC" id="2.7.13.3" evidence="2"/>
<evidence type="ECO:0000256" key="5">
    <source>
        <dbReference type="ARBA" id="ARBA00022777"/>
    </source>
</evidence>
<feature type="domain" description="PAC" evidence="8">
    <location>
        <begin position="483"/>
        <end position="536"/>
    </location>
</feature>
<dbReference type="InterPro" id="IPR052162">
    <property type="entry name" value="Sensor_kinase/Photoreceptor"/>
</dbReference>
<evidence type="ECO:0000256" key="3">
    <source>
        <dbReference type="ARBA" id="ARBA00022553"/>
    </source>
</evidence>
<dbReference type="Gene3D" id="1.10.287.130">
    <property type="match status" value="1"/>
</dbReference>
<dbReference type="EMBL" id="JAUKPO010000004">
    <property type="protein sequence ID" value="MDO1446697.1"/>
    <property type="molecule type" value="Genomic_DNA"/>
</dbReference>
<gene>
    <name evidence="9" type="ORF">Q0590_10570</name>
</gene>
<comment type="catalytic activity">
    <reaction evidence="1">
        <text>ATP + protein L-histidine = ADP + protein N-phospho-L-histidine.</text>
        <dbReference type="EC" id="2.7.13.3"/>
    </reaction>
</comment>
<dbReference type="InterPro" id="IPR013655">
    <property type="entry name" value="PAS_fold_3"/>
</dbReference>
<keyword evidence="6" id="KW-0175">Coiled coil</keyword>
<dbReference type="InterPro" id="IPR029016">
    <property type="entry name" value="GAF-like_dom_sf"/>
</dbReference>
<dbReference type="SMART" id="SM00086">
    <property type="entry name" value="PAC"/>
    <property type="match status" value="5"/>
</dbReference>
<dbReference type="InterPro" id="IPR001610">
    <property type="entry name" value="PAC"/>
</dbReference>
<dbReference type="RefSeq" id="WP_302037494.1">
    <property type="nucleotide sequence ID" value="NZ_JAUKPO010000004.1"/>
</dbReference>
<keyword evidence="4" id="KW-0808">Transferase</keyword>
<evidence type="ECO:0000256" key="6">
    <source>
        <dbReference type="SAM" id="Coils"/>
    </source>
</evidence>
<dbReference type="PROSITE" id="PS50113">
    <property type="entry name" value="PAC"/>
    <property type="match status" value="5"/>
</dbReference>
<dbReference type="InterPro" id="IPR003018">
    <property type="entry name" value="GAF"/>
</dbReference>
<proteinExistence type="predicted"/>
<protein>
    <recommendedName>
        <fullName evidence="2">histidine kinase</fullName>
        <ecNumber evidence="2">2.7.13.3</ecNumber>
    </recommendedName>
</protein>
<evidence type="ECO:0000256" key="1">
    <source>
        <dbReference type="ARBA" id="ARBA00000085"/>
    </source>
</evidence>
<evidence type="ECO:0000313" key="9">
    <source>
        <dbReference type="EMBL" id="MDO1446697.1"/>
    </source>
</evidence>
<dbReference type="NCBIfam" id="TIGR00229">
    <property type="entry name" value="sensory_box"/>
    <property type="match status" value="4"/>
</dbReference>
<dbReference type="InterPro" id="IPR000700">
    <property type="entry name" value="PAS-assoc_C"/>
</dbReference>
<feature type="domain" description="PAC" evidence="8">
    <location>
        <begin position="859"/>
        <end position="911"/>
    </location>
</feature>
<dbReference type="PANTHER" id="PTHR43304">
    <property type="entry name" value="PHYTOCHROME-LIKE PROTEIN CPH1"/>
    <property type="match status" value="1"/>
</dbReference>
<reference evidence="9" key="1">
    <citation type="submission" date="2023-07" db="EMBL/GenBank/DDBJ databases">
        <title>The genome sequence of Rhodocytophaga aerolata KACC 12507.</title>
        <authorList>
            <person name="Zhang X."/>
        </authorList>
    </citation>
    <scope>NUCLEOTIDE SEQUENCE</scope>
    <source>
        <strain evidence="9">KACC 12507</strain>
    </source>
</reference>
<keyword evidence="10" id="KW-1185">Reference proteome</keyword>
<evidence type="ECO:0000256" key="4">
    <source>
        <dbReference type="ARBA" id="ARBA00022679"/>
    </source>
</evidence>
<accession>A0ABT8R7G2</accession>
<dbReference type="Proteomes" id="UP001168528">
    <property type="component" value="Unassembled WGS sequence"/>
</dbReference>
<dbReference type="PANTHER" id="PTHR43304:SF1">
    <property type="entry name" value="PAC DOMAIN-CONTAINING PROTEIN"/>
    <property type="match status" value="1"/>
</dbReference>
<dbReference type="Pfam" id="PF13426">
    <property type="entry name" value="PAS_9"/>
    <property type="match status" value="2"/>
</dbReference>
<organism evidence="9 10">
    <name type="scientific">Rhodocytophaga aerolata</name>
    <dbReference type="NCBI Taxonomy" id="455078"/>
    <lineage>
        <taxon>Bacteria</taxon>
        <taxon>Pseudomonadati</taxon>
        <taxon>Bacteroidota</taxon>
        <taxon>Cytophagia</taxon>
        <taxon>Cytophagales</taxon>
        <taxon>Rhodocytophagaceae</taxon>
        <taxon>Rhodocytophaga</taxon>
    </lineage>
</organism>
<dbReference type="SUPFAM" id="SSF55781">
    <property type="entry name" value="GAF domain-like"/>
    <property type="match status" value="1"/>
</dbReference>
<feature type="domain" description="PAS" evidence="7">
    <location>
        <begin position="235"/>
        <end position="308"/>
    </location>
</feature>
<sequence length="982" mass="111493">MNTEAEVILTRIADLHYKFAALDTLSSELLDTMLAYACELTASHSAFLSLVIRKPYQEPELSTLATRNFACLPNKESVFSTNGVEAEDTIDAYGSHFIQNLATEVLLTQRPVIHNDPYHWQHLPSYASAGIPNFLSIPLVFKGKVMAVMGLANSKTSYCQTMLTRLSPFISTCTTLLSSSNLLEEVFPGKEALFSPKACNRADKIEQTIADYPLANVQPFEPAYLLETVRTLKERENQLRDIFNNVSDVVWSASLDDSVLYYVNEACLKLYGYPSSSFYTDRLLWFKVIHPEDAPRVLANHDVLLKNGYIGHEYRIILPDGETKWVLNRVWIIKDKQGKPVRMDGITKDATTRRKATQQLEEALAKEHTLNHQLVMREAVLIKHEEELKLVNQQLCETVERLKKNEKALRRAQQLAKVGNFEWNLLENRLDFCQEIAVEASKHFASLLAKKDAACYLALVHPHDKGKVDGFVNNVLSGKKSGGKIQYRLITSKQEIKHIAVCVDTVEKDSSGKVVKLSGIIQDVTSTMQAFHRLKEEKNRFELALWGGDLGLWDWDITTGFVSYNKRWADMLGYALDEIAPTVDSWKNLLHPDDVENMLMVVQDHLDGKTPSFQLEHRLKSKSGDWVWVLDSGKVVRWDAEGKPLQAVGTHKDITAKKLAEEEVRKLALVAQKTENGVIITDAEGVTEWVNEGFTRISGYSFEEIKGKKPGSVLQGPETDLSTIDLMYKHISQGKEFHTEILNYTKSGKKYWLRLDVQPIFDTKGRLQRFVAIQTDITKRKEVEQQLNFQANILKNVKDSVIVTDMKGNVIYYNQGAEAIFGYSIDEMLGKDLSAIYPTTLDLTKWRRNIDQLRNGNPFEGEWQAKNKKQELIWVDVSTTLFMDESGEPVGLIGVSKDITDRKKAEEDRELLIKNLTKFAFMTAHNLRGPLARILGLVSIFNQQDATDPINKLILDKLQVSAQELDTVIFKMIEMVNLRELR</sequence>